<sequence length="163" mass="18257">MTVKQRGGSAGAAIMAHPRTHTHIRLRAALVNCPSDSVPRRWLPTSDRPAAELHDVTAAAQVESVRCVPVLLVTLQRLAPPPSECPHRPIFCRSSRRGRILLCAYCVEPRARSDGTEEFKTTHLPTYMHAYARMDPLLPEICLLREKAWGQGWRECLAIDSTR</sequence>
<gene>
    <name evidence="1" type="ORF">BDY21DRAFT_219151</name>
</gene>
<protein>
    <submittedName>
        <fullName evidence="1">Uncharacterized protein</fullName>
    </submittedName>
</protein>
<name>A0A6A6P313_9PEZI</name>
<dbReference type="EMBL" id="MU001678">
    <property type="protein sequence ID" value="KAF2458405.1"/>
    <property type="molecule type" value="Genomic_DNA"/>
</dbReference>
<dbReference type="AlphaFoldDB" id="A0A6A6P313"/>
<evidence type="ECO:0000313" key="1">
    <source>
        <dbReference type="EMBL" id="KAF2458405.1"/>
    </source>
</evidence>
<proteinExistence type="predicted"/>
<keyword evidence="2" id="KW-1185">Reference proteome</keyword>
<reference evidence="1" key="1">
    <citation type="journal article" date="2020" name="Stud. Mycol.">
        <title>101 Dothideomycetes genomes: a test case for predicting lifestyles and emergence of pathogens.</title>
        <authorList>
            <person name="Haridas S."/>
            <person name="Albert R."/>
            <person name="Binder M."/>
            <person name="Bloem J."/>
            <person name="Labutti K."/>
            <person name="Salamov A."/>
            <person name="Andreopoulos B."/>
            <person name="Baker S."/>
            <person name="Barry K."/>
            <person name="Bills G."/>
            <person name="Bluhm B."/>
            <person name="Cannon C."/>
            <person name="Castanera R."/>
            <person name="Culley D."/>
            <person name="Daum C."/>
            <person name="Ezra D."/>
            <person name="Gonzalez J."/>
            <person name="Henrissat B."/>
            <person name="Kuo A."/>
            <person name="Liang C."/>
            <person name="Lipzen A."/>
            <person name="Lutzoni F."/>
            <person name="Magnuson J."/>
            <person name="Mondo S."/>
            <person name="Nolan M."/>
            <person name="Ohm R."/>
            <person name="Pangilinan J."/>
            <person name="Park H.-J."/>
            <person name="Ramirez L."/>
            <person name="Alfaro M."/>
            <person name="Sun H."/>
            <person name="Tritt A."/>
            <person name="Yoshinaga Y."/>
            <person name="Zwiers L.-H."/>
            <person name="Turgeon B."/>
            <person name="Goodwin S."/>
            <person name="Spatafora J."/>
            <person name="Crous P."/>
            <person name="Grigoriev I."/>
        </authorList>
    </citation>
    <scope>NUCLEOTIDE SEQUENCE</scope>
    <source>
        <strain evidence="1">ATCC 16933</strain>
    </source>
</reference>
<accession>A0A6A6P313</accession>
<evidence type="ECO:0000313" key="2">
    <source>
        <dbReference type="Proteomes" id="UP000799766"/>
    </source>
</evidence>
<organism evidence="1 2">
    <name type="scientific">Lineolata rhizophorae</name>
    <dbReference type="NCBI Taxonomy" id="578093"/>
    <lineage>
        <taxon>Eukaryota</taxon>
        <taxon>Fungi</taxon>
        <taxon>Dikarya</taxon>
        <taxon>Ascomycota</taxon>
        <taxon>Pezizomycotina</taxon>
        <taxon>Dothideomycetes</taxon>
        <taxon>Dothideomycetes incertae sedis</taxon>
        <taxon>Lineolatales</taxon>
        <taxon>Lineolataceae</taxon>
        <taxon>Lineolata</taxon>
    </lineage>
</organism>
<dbReference type="Proteomes" id="UP000799766">
    <property type="component" value="Unassembled WGS sequence"/>
</dbReference>